<gene>
    <name evidence="1" type="ORF">Cha6605_1604</name>
</gene>
<dbReference type="KEGG" id="cmp:Cha6605_1604"/>
<organism evidence="1 2">
    <name type="scientific">Chamaesiphon minutus (strain ATCC 27169 / PCC 6605)</name>
    <dbReference type="NCBI Taxonomy" id="1173020"/>
    <lineage>
        <taxon>Bacteria</taxon>
        <taxon>Bacillati</taxon>
        <taxon>Cyanobacteriota</taxon>
        <taxon>Cyanophyceae</taxon>
        <taxon>Gomontiellales</taxon>
        <taxon>Chamaesiphonaceae</taxon>
        <taxon>Chamaesiphon</taxon>
    </lineage>
</organism>
<evidence type="ECO:0000313" key="1">
    <source>
        <dbReference type="EMBL" id="AFY92756.1"/>
    </source>
</evidence>
<evidence type="ECO:0000313" key="2">
    <source>
        <dbReference type="Proteomes" id="UP000010366"/>
    </source>
</evidence>
<reference evidence="1 2" key="1">
    <citation type="submission" date="2012-05" db="EMBL/GenBank/DDBJ databases">
        <title>Finished chromosome of genome of Chamaesiphon sp. PCC 6605.</title>
        <authorList>
            <consortium name="US DOE Joint Genome Institute"/>
            <person name="Gugger M."/>
            <person name="Coursin T."/>
            <person name="Rippka R."/>
            <person name="Tandeau De Marsac N."/>
            <person name="Huntemann M."/>
            <person name="Wei C.-L."/>
            <person name="Han J."/>
            <person name="Detter J.C."/>
            <person name="Han C."/>
            <person name="Tapia R."/>
            <person name="Chen A."/>
            <person name="Kyrpides N."/>
            <person name="Mavromatis K."/>
            <person name="Markowitz V."/>
            <person name="Szeto E."/>
            <person name="Ivanova N."/>
            <person name="Pagani I."/>
            <person name="Pati A."/>
            <person name="Goodwin L."/>
            <person name="Nordberg H.P."/>
            <person name="Cantor M.N."/>
            <person name="Hua S.X."/>
            <person name="Woyke T."/>
            <person name="Kerfeld C.A."/>
        </authorList>
    </citation>
    <scope>NUCLEOTIDE SEQUENCE [LARGE SCALE GENOMIC DNA]</scope>
    <source>
        <strain evidence="2">ATCC 27169 / PCC 6605</strain>
    </source>
</reference>
<proteinExistence type="predicted"/>
<dbReference type="STRING" id="1173020.Cha6605_1604"/>
<dbReference type="HOGENOM" id="CLU_3097010_0_0_3"/>
<protein>
    <submittedName>
        <fullName evidence="1">Uncharacterized protein</fullName>
    </submittedName>
</protein>
<dbReference type="RefSeq" id="WP_015158932.1">
    <property type="nucleotide sequence ID" value="NC_019697.1"/>
</dbReference>
<sequence length="51" mass="5968">MSDQMKLILNRLVQSDSLVTGKTDVDILERSFQIEHKKQVPIDMFLYFQPA</sequence>
<keyword evidence="2" id="KW-1185">Reference proteome</keyword>
<dbReference type="EMBL" id="CP003600">
    <property type="protein sequence ID" value="AFY92756.1"/>
    <property type="molecule type" value="Genomic_DNA"/>
</dbReference>
<name>K9UEC0_CHAP6</name>
<dbReference type="Proteomes" id="UP000010366">
    <property type="component" value="Chromosome"/>
</dbReference>
<accession>K9UEC0</accession>
<dbReference type="AlphaFoldDB" id="K9UEC0"/>